<dbReference type="InterPro" id="IPR005467">
    <property type="entry name" value="His_kinase_dom"/>
</dbReference>
<dbReference type="EMBL" id="JAUKPO010000008">
    <property type="protein sequence ID" value="MDO1447780.1"/>
    <property type="molecule type" value="Genomic_DNA"/>
</dbReference>
<reference evidence="7" key="1">
    <citation type="submission" date="2023-07" db="EMBL/GenBank/DDBJ databases">
        <title>The genome sequence of Rhodocytophaga aerolata KACC 12507.</title>
        <authorList>
            <person name="Zhang X."/>
        </authorList>
    </citation>
    <scope>NUCLEOTIDE SEQUENCE</scope>
    <source>
        <strain evidence="7">KACC 12507</strain>
    </source>
</reference>
<keyword evidence="7" id="KW-0808">Transferase</keyword>
<sequence>MRWHRILVSLKIVWFTLMLMAYVMPCTGQSHELDSLEQKLKDTKDSPAKVQVLYALTNQYLLQQGYSLKVIELADQACQLAHHLNDQLSIAYCWDLRGVIARNTSNYAEALEGHKKALEISTMLNHKASMAQFLNNMGVVYRRVDDYQQALTFHLKALKLSESIDDKPNISVAVNSIGNIYLSIKEWGKALNYLTKGLELETARSNKLGVAINLNNIGGVHENLGNFDKALTYYQQSLTLNTEMNNSKGIAICLNDIGNIYEKNNRPDEALVYYLQALEINSKLGDQVYITDSYINIGKVSSRLKNYTQSLQYLQKGLHTAQEVGSKKHIQLCFEAISDTYSQMGMHEQALQVYKKAIIYKDSLLNESNAKNIAGLQAFFDNKKKEARIGVLEHEKEDKEQKIQYQRIVTGVLVFGLLLILVVFAFLYRNYHIRKRTNQILAYQNAAINLQKDEILRQKENIDLKNQELVLLNEEKTHLIGIVAHDLRSPLSRMYGLTNLLKLDEKNLTGEQKQYIQLISEESARLNDMIAKILDMNAIEQQRINLKLEKTAVHQLIQETVNHIQPAAAKKQIRIHFSPSTLKSFALLDWGYAIQILDNLLSNAVKFSPSGKQVYIDLQESTETIEITIVDEGPGFSTEDQAKLFGKFQKLSARPTAGEPSTGLGLSIVKKYVEAMHGQIRCESTQGKGAKFIVSFKKYTHAETAVA</sequence>
<keyword evidence="8" id="KW-1185">Reference proteome</keyword>
<feature type="transmembrane region" description="Helical" evidence="5">
    <location>
        <begin position="408"/>
        <end position="428"/>
    </location>
</feature>
<dbReference type="Gene3D" id="3.30.565.10">
    <property type="entry name" value="Histidine kinase-like ATPase, C-terminal domain"/>
    <property type="match status" value="1"/>
</dbReference>
<feature type="repeat" description="TPR" evidence="4">
    <location>
        <begin position="211"/>
        <end position="244"/>
    </location>
</feature>
<dbReference type="Pfam" id="PF02518">
    <property type="entry name" value="HATPase_c"/>
    <property type="match status" value="1"/>
</dbReference>
<dbReference type="SMART" id="SM00028">
    <property type="entry name" value="TPR"/>
    <property type="match status" value="7"/>
</dbReference>
<evidence type="ECO:0000313" key="7">
    <source>
        <dbReference type="EMBL" id="MDO1447780.1"/>
    </source>
</evidence>
<dbReference type="EC" id="2.7.13.3" evidence="2"/>
<accession>A0ABT8R6Q3</accession>
<organism evidence="7 8">
    <name type="scientific">Rhodocytophaga aerolata</name>
    <dbReference type="NCBI Taxonomy" id="455078"/>
    <lineage>
        <taxon>Bacteria</taxon>
        <taxon>Pseudomonadati</taxon>
        <taxon>Bacteroidota</taxon>
        <taxon>Cytophagia</taxon>
        <taxon>Cytophagales</taxon>
        <taxon>Rhodocytophagaceae</taxon>
        <taxon>Rhodocytophaga</taxon>
    </lineage>
</organism>
<dbReference type="Pfam" id="PF13424">
    <property type="entry name" value="TPR_12"/>
    <property type="match status" value="3"/>
</dbReference>
<feature type="domain" description="Histidine kinase" evidence="6">
    <location>
        <begin position="482"/>
        <end position="700"/>
    </location>
</feature>
<keyword evidence="5" id="KW-1133">Transmembrane helix</keyword>
<dbReference type="Gene3D" id="1.25.40.10">
    <property type="entry name" value="Tetratricopeptide repeat domain"/>
    <property type="match status" value="2"/>
</dbReference>
<dbReference type="PANTHER" id="PTHR43547:SF2">
    <property type="entry name" value="HYBRID SIGNAL TRANSDUCTION HISTIDINE KINASE C"/>
    <property type="match status" value="1"/>
</dbReference>
<dbReference type="PROSITE" id="PS50109">
    <property type="entry name" value="HIS_KIN"/>
    <property type="match status" value="1"/>
</dbReference>
<protein>
    <recommendedName>
        <fullName evidence="2">histidine kinase</fullName>
        <ecNumber evidence="2">2.7.13.3</ecNumber>
    </recommendedName>
</protein>
<dbReference type="RefSeq" id="WP_302038584.1">
    <property type="nucleotide sequence ID" value="NZ_JAUKPO010000008.1"/>
</dbReference>
<keyword evidence="5" id="KW-0812">Transmembrane</keyword>
<dbReference type="SMART" id="SM00387">
    <property type="entry name" value="HATPase_c"/>
    <property type="match status" value="1"/>
</dbReference>
<evidence type="ECO:0000256" key="2">
    <source>
        <dbReference type="ARBA" id="ARBA00012438"/>
    </source>
</evidence>
<dbReference type="SUPFAM" id="SSF48452">
    <property type="entry name" value="TPR-like"/>
    <property type="match status" value="2"/>
</dbReference>
<dbReference type="PRINTS" id="PR00344">
    <property type="entry name" value="BCTRLSENSOR"/>
</dbReference>
<comment type="caution">
    <text evidence="7">The sequence shown here is derived from an EMBL/GenBank/DDBJ whole genome shotgun (WGS) entry which is preliminary data.</text>
</comment>
<evidence type="ECO:0000256" key="3">
    <source>
        <dbReference type="ARBA" id="ARBA00022553"/>
    </source>
</evidence>
<keyword evidence="3" id="KW-0597">Phosphoprotein</keyword>
<dbReference type="InterPro" id="IPR003594">
    <property type="entry name" value="HATPase_dom"/>
</dbReference>
<dbReference type="CDD" id="cd00082">
    <property type="entry name" value="HisKA"/>
    <property type="match status" value="1"/>
</dbReference>
<comment type="catalytic activity">
    <reaction evidence="1">
        <text>ATP + protein L-histidine = ADP + protein N-phospho-L-histidine.</text>
        <dbReference type="EC" id="2.7.13.3"/>
    </reaction>
</comment>
<dbReference type="Gene3D" id="1.10.287.130">
    <property type="match status" value="1"/>
</dbReference>
<evidence type="ECO:0000259" key="6">
    <source>
        <dbReference type="PROSITE" id="PS50109"/>
    </source>
</evidence>
<dbReference type="GO" id="GO:0016301">
    <property type="term" value="F:kinase activity"/>
    <property type="evidence" value="ECO:0007669"/>
    <property type="project" value="UniProtKB-KW"/>
</dbReference>
<dbReference type="InterPro" id="IPR011990">
    <property type="entry name" value="TPR-like_helical_dom_sf"/>
</dbReference>
<dbReference type="InterPro" id="IPR003661">
    <property type="entry name" value="HisK_dim/P_dom"/>
</dbReference>
<dbReference type="SUPFAM" id="SSF55874">
    <property type="entry name" value="ATPase domain of HSP90 chaperone/DNA topoisomerase II/histidine kinase"/>
    <property type="match status" value="1"/>
</dbReference>
<name>A0ABT8R6Q3_9BACT</name>
<evidence type="ECO:0000313" key="8">
    <source>
        <dbReference type="Proteomes" id="UP001168528"/>
    </source>
</evidence>
<evidence type="ECO:0000256" key="5">
    <source>
        <dbReference type="SAM" id="Phobius"/>
    </source>
</evidence>
<feature type="repeat" description="TPR" evidence="4">
    <location>
        <begin position="251"/>
        <end position="284"/>
    </location>
</feature>
<dbReference type="Proteomes" id="UP001168528">
    <property type="component" value="Unassembled WGS sequence"/>
</dbReference>
<dbReference type="InterPro" id="IPR036890">
    <property type="entry name" value="HATPase_C_sf"/>
</dbReference>
<evidence type="ECO:0000256" key="1">
    <source>
        <dbReference type="ARBA" id="ARBA00000085"/>
    </source>
</evidence>
<keyword evidence="7" id="KW-0418">Kinase</keyword>
<dbReference type="PANTHER" id="PTHR43547">
    <property type="entry name" value="TWO-COMPONENT HISTIDINE KINASE"/>
    <property type="match status" value="1"/>
</dbReference>
<dbReference type="SMART" id="SM00388">
    <property type="entry name" value="HisKA"/>
    <property type="match status" value="1"/>
</dbReference>
<dbReference type="Pfam" id="PF00512">
    <property type="entry name" value="HisKA"/>
    <property type="match status" value="1"/>
</dbReference>
<feature type="repeat" description="TPR" evidence="4">
    <location>
        <begin position="171"/>
        <end position="204"/>
    </location>
</feature>
<dbReference type="SUPFAM" id="SSF47384">
    <property type="entry name" value="Homodimeric domain of signal transducing histidine kinase"/>
    <property type="match status" value="1"/>
</dbReference>
<dbReference type="InterPro" id="IPR036097">
    <property type="entry name" value="HisK_dim/P_sf"/>
</dbReference>
<proteinExistence type="predicted"/>
<dbReference type="PROSITE" id="PS50005">
    <property type="entry name" value="TPR"/>
    <property type="match status" value="4"/>
</dbReference>
<keyword evidence="4" id="KW-0802">TPR repeat</keyword>
<keyword evidence="5" id="KW-0472">Membrane</keyword>
<evidence type="ECO:0000256" key="4">
    <source>
        <dbReference type="PROSITE-ProRule" id="PRU00339"/>
    </source>
</evidence>
<dbReference type="InterPro" id="IPR019734">
    <property type="entry name" value="TPR_rpt"/>
</dbReference>
<gene>
    <name evidence="7" type="ORF">Q0590_16025</name>
</gene>
<dbReference type="InterPro" id="IPR004358">
    <property type="entry name" value="Sig_transdc_His_kin-like_C"/>
</dbReference>
<feature type="repeat" description="TPR" evidence="4">
    <location>
        <begin position="131"/>
        <end position="164"/>
    </location>
</feature>